<sequence>MSDDFDPTEVGVYSSDAPPLFTMVPEWITYSDLKAAHKQFWTVLASCVNRERPDNLVWPAGPELADAMGIKKPEQLKPYREALESIGAIVPDLKRYANGMRQRYVYDVRFHPPADYTGPRSRTEWLARRKKRLAAEAAAEAADTSAFESETAGQAGTPKNGGTGTPKTRGAGAPKSGRAGAPETGGAKQDEGKPDEQQPNTAPSARSAGNGRRPTTGSRARGTSSGSAAANGATAPKRRSAARSSREVLVTPEVQAVLEAFPDALREALVTTAGSDRPRTVVKAIEQQLVSSGGGLAQARKLGKRVARRWVTHGYTQRHAAGTLKSPVGATLAMLKPGPCPRPDCEDGELEDGTPCRTCIQREKDRRAKIEQDRQAKAAAREAEARRRACPHCGKDRGTDGQPCADCSQTLASLDRDTAVFLDQALARHLTMTSEGDPVTADDLREHLTQVVIKARQQAAAEGLGAIGQALAGRLAADGLATGKIPIRRLAAKEQRVVLGAPADRPDPAPEVRIPAQAPRSDGKCPGPDGQGCPHNHDFVGFETGLCFRCRAAIVNGAAPSHS</sequence>
<proteinExistence type="predicted"/>
<dbReference type="Proteomes" id="UP000646738">
    <property type="component" value="Unassembled WGS sequence"/>
</dbReference>
<accession>A0ABQ3RAE1</accession>
<evidence type="ECO:0000256" key="1">
    <source>
        <dbReference type="SAM" id="MobiDB-lite"/>
    </source>
</evidence>
<organism evidence="2 3">
    <name type="scientific">Streptomyces rubradiris</name>
    <name type="common">Streptomyces achromogenes subsp. rubradiris</name>
    <dbReference type="NCBI Taxonomy" id="285531"/>
    <lineage>
        <taxon>Bacteria</taxon>
        <taxon>Bacillati</taxon>
        <taxon>Actinomycetota</taxon>
        <taxon>Actinomycetes</taxon>
        <taxon>Kitasatosporales</taxon>
        <taxon>Streptomycetaceae</taxon>
        <taxon>Streptomyces</taxon>
    </lineage>
</organism>
<keyword evidence="3" id="KW-1185">Reference proteome</keyword>
<protein>
    <submittedName>
        <fullName evidence="2">Uncharacterized protein</fullName>
    </submittedName>
</protein>
<reference evidence="3" key="1">
    <citation type="submission" date="2023-07" db="EMBL/GenBank/DDBJ databases">
        <title>Whole genome shotgun sequence of Streptomyces achromogenes subsp. rubradiris NBRC 14000.</title>
        <authorList>
            <person name="Komaki H."/>
            <person name="Tamura T."/>
        </authorList>
    </citation>
    <scope>NUCLEOTIDE SEQUENCE [LARGE SCALE GENOMIC DNA]</scope>
    <source>
        <strain evidence="3">NBRC 14000</strain>
    </source>
</reference>
<dbReference type="EMBL" id="BNEA01000010">
    <property type="protein sequence ID" value="GHI52816.1"/>
    <property type="molecule type" value="Genomic_DNA"/>
</dbReference>
<comment type="caution">
    <text evidence="2">The sequence shown here is derived from an EMBL/GenBank/DDBJ whole genome shotgun (WGS) entry which is preliminary data.</text>
</comment>
<dbReference type="RefSeq" id="WP_189998295.1">
    <property type="nucleotide sequence ID" value="NZ_BNCB01000020.1"/>
</dbReference>
<evidence type="ECO:0000313" key="2">
    <source>
        <dbReference type="EMBL" id="GHI52816.1"/>
    </source>
</evidence>
<gene>
    <name evidence="2" type="ORF">Srubr_26620</name>
</gene>
<feature type="region of interest" description="Disordered" evidence="1">
    <location>
        <begin position="501"/>
        <end position="529"/>
    </location>
</feature>
<name>A0ABQ3RAE1_STRRR</name>
<feature type="region of interest" description="Disordered" evidence="1">
    <location>
        <begin position="140"/>
        <end position="248"/>
    </location>
</feature>
<evidence type="ECO:0000313" key="3">
    <source>
        <dbReference type="Proteomes" id="UP000646738"/>
    </source>
</evidence>
<feature type="compositionally biased region" description="Low complexity" evidence="1">
    <location>
        <begin position="212"/>
        <end position="235"/>
    </location>
</feature>